<reference evidence="1 3" key="1">
    <citation type="submission" date="2016-02" db="EMBL/GenBank/DDBJ databases">
        <authorList>
            <person name="Nicholson A.C."/>
            <person name="Humrighouse B.W."/>
            <person name="Loparev V."/>
            <person name="Emery B."/>
            <person name="Graziano J."/>
            <person name="McQuiston J.R."/>
        </authorList>
    </citation>
    <scope>NUCLEOTIDE SEQUENCE [LARGE SCALE GENOMIC DNA]</scope>
    <source>
        <strain evidence="1 3">E6809</strain>
    </source>
</reference>
<evidence type="ECO:0000313" key="1">
    <source>
        <dbReference type="EMBL" id="AQX52553.1"/>
    </source>
</evidence>
<sequence>MNTKPNLYDYILSMFVAQDDYRPEMMKPFISDKHYCATNGHILCAVKKKNTGLKYSKDKNAPNAFKLIEDFVYDREVVVNRDEIISEYFNSEHQWRTEKLPCEKCKGDGYESCKCCGNESKCKECEGTGSSDEDVPFSKITLEGEDIKFLDRKLTPSLFHRIIMTAFILESKEFHVKYLECNPTNAIYFKIKECEMLLMPRI</sequence>
<dbReference type="Proteomes" id="UP000189738">
    <property type="component" value="Chromosome"/>
</dbReference>
<dbReference type="EMBL" id="MAHS01000013">
    <property type="protein sequence ID" value="OPB47423.1"/>
    <property type="molecule type" value="Genomic_DNA"/>
</dbReference>
<evidence type="ECO:0000313" key="3">
    <source>
        <dbReference type="Proteomes" id="UP000189738"/>
    </source>
</evidence>
<proteinExistence type="predicted"/>
<organism evidence="2">
    <name type="scientific">Elizabethkingia anophelis</name>
    <dbReference type="NCBI Taxonomy" id="1117645"/>
    <lineage>
        <taxon>Bacteria</taxon>
        <taxon>Pseudomonadati</taxon>
        <taxon>Bacteroidota</taxon>
        <taxon>Flavobacteriia</taxon>
        <taxon>Flavobacteriales</taxon>
        <taxon>Weeksellaceae</taxon>
        <taxon>Elizabethkingia</taxon>
    </lineage>
</organism>
<evidence type="ECO:0000313" key="2">
    <source>
        <dbReference type="EMBL" id="OPB47423.1"/>
    </source>
</evidence>
<dbReference type="EMBL" id="CP014339">
    <property type="protein sequence ID" value="AQX52553.1"/>
    <property type="molecule type" value="Genomic_DNA"/>
</dbReference>
<gene>
    <name evidence="1" type="ORF">AYC66_18525</name>
    <name evidence="2" type="ORF">BAY09_07155</name>
</gene>
<reference evidence="2" key="2">
    <citation type="submission" date="2016-06" db="EMBL/GenBank/DDBJ databases">
        <authorList>
            <person name="Nicholson A.C."/>
        </authorList>
    </citation>
    <scope>NUCLEOTIDE SEQUENCE [LARGE SCALE GENOMIC DNA]</scope>
    <source>
        <strain evidence="2">E6809</strain>
    </source>
</reference>
<name>A0A494J272_9FLAO</name>
<dbReference type="AlphaFoldDB" id="A0A494J272"/>
<accession>A0A494J272</accession>
<dbReference type="RefSeq" id="WP_078691295.1">
    <property type="nucleotide sequence ID" value="NZ_CP014339.1"/>
</dbReference>
<protein>
    <submittedName>
        <fullName evidence="2">Uncharacterized protein</fullName>
    </submittedName>
</protein>